<dbReference type="NCBIfam" id="TIGR00479">
    <property type="entry name" value="rumA"/>
    <property type="match status" value="1"/>
</dbReference>
<dbReference type="EC" id="2.1.1.190" evidence="6"/>
<feature type="binding site" evidence="4">
    <location>
        <position position="168"/>
    </location>
    <ligand>
        <name>S-adenosyl-L-methionine</name>
        <dbReference type="ChEBI" id="CHEBI:59789"/>
    </ligand>
</feature>
<proteinExistence type="inferred from homology"/>
<dbReference type="PROSITE" id="PS51687">
    <property type="entry name" value="SAM_MT_RNA_M5U"/>
    <property type="match status" value="1"/>
</dbReference>
<dbReference type="PANTHER" id="PTHR11061">
    <property type="entry name" value="RNA M5U METHYLTRANSFERASE"/>
    <property type="match status" value="1"/>
</dbReference>
<dbReference type="InterPro" id="IPR030391">
    <property type="entry name" value="MeTrfase_TrmA_CS"/>
</dbReference>
<dbReference type="FunFam" id="3.40.50.150:FF:000009">
    <property type="entry name" value="23S rRNA (Uracil(1939)-C(5))-methyltransferase RlmD"/>
    <property type="match status" value="1"/>
</dbReference>
<dbReference type="GO" id="GO:0008173">
    <property type="term" value="F:RNA methyltransferase activity"/>
    <property type="evidence" value="ECO:0007669"/>
    <property type="project" value="InterPro"/>
</dbReference>
<dbReference type="InterPro" id="IPR029063">
    <property type="entry name" value="SAM-dependent_MTases_sf"/>
</dbReference>
<dbReference type="EMBL" id="JAGQHR010000951">
    <property type="protein sequence ID" value="MCA9730028.1"/>
    <property type="molecule type" value="Genomic_DNA"/>
</dbReference>
<feature type="active site" evidence="5">
    <location>
        <position position="195"/>
    </location>
</feature>
<dbReference type="PROSITE" id="PS01230">
    <property type="entry name" value="TRMA_1"/>
    <property type="match status" value="1"/>
</dbReference>
<keyword evidence="1 4" id="KW-0489">Methyltransferase</keyword>
<feature type="binding site" evidence="4">
    <location>
        <position position="123"/>
    </location>
    <ligand>
        <name>S-adenosyl-L-methionine</name>
        <dbReference type="ChEBI" id="CHEBI:59789"/>
    </ligand>
</feature>
<name>A0A956M316_UNCEI</name>
<dbReference type="Pfam" id="PF05958">
    <property type="entry name" value="tRNA_U5-meth_tr"/>
    <property type="match status" value="1"/>
</dbReference>
<protein>
    <submittedName>
        <fullName evidence="6">23S rRNA (Uracil(1939)-C(5))-methyltransferase RlmD</fullName>
        <ecNumber evidence="6">2.1.1.190</ecNumber>
    </submittedName>
</protein>
<evidence type="ECO:0000256" key="2">
    <source>
        <dbReference type="ARBA" id="ARBA00022679"/>
    </source>
</evidence>
<evidence type="ECO:0000313" key="6">
    <source>
        <dbReference type="EMBL" id="MCA9730028.1"/>
    </source>
</evidence>
<feature type="active site" description="Nucleophile" evidence="4">
    <location>
        <position position="195"/>
    </location>
</feature>
<dbReference type="InterPro" id="IPR030390">
    <property type="entry name" value="MeTrfase_TrmA_AS"/>
</dbReference>
<sequence>LALVVREDDERLGALGPVLEKEIPGLTGAVVLENRTRATVARGELTRVLCGRPHFRERLDDLVFDLHALSFFQTNTQAAERLIRTVRAIVRPLPGDRLLDLYCGAGTFALALAGRFRRVLGIDQVAPAIDDARRNALANGLTGVEFLAGDVEEWIREQEGDFDGVVVDPPRAGLHPRALSRLPGLQPRWILYVSCNPATLARDAAGLRQSGYVPESLQIVDLFPHTAHVESVLLFRRGDEPPFFSGNPLPPDA</sequence>
<feature type="non-terminal residue" evidence="6">
    <location>
        <position position="1"/>
    </location>
</feature>
<feature type="binding site" evidence="4">
    <location>
        <position position="73"/>
    </location>
    <ligand>
        <name>S-adenosyl-L-methionine</name>
        <dbReference type="ChEBI" id="CHEBI:59789"/>
    </ligand>
</feature>
<dbReference type="SUPFAM" id="SSF53335">
    <property type="entry name" value="S-adenosyl-L-methionine-dependent methyltransferases"/>
    <property type="match status" value="1"/>
</dbReference>
<dbReference type="InterPro" id="IPR010280">
    <property type="entry name" value="U5_MeTrfase_fam"/>
</dbReference>
<evidence type="ECO:0000256" key="1">
    <source>
        <dbReference type="ARBA" id="ARBA00022603"/>
    </source>
</evidence>
<evidence type="ECO:0000256" key="4">
    <source>
        <dbReference type="PROSITE-ProRule" id="PRU01024"/>
    </source>
</evidence>
<dbReference type="Proteomes" id="UP000697710">
    <property type="component" value="Unassembled WGS sequence"/>
</dbReference>
<evidence type="ECO:0000313" key="7">
    <source>
        <dbReference type="Proteomes" id="UP000697710"/>
    </source>
</evidence>
<dbReference type="PANTHER" id="PTHR11061:SF30">
    <property type="entry name" value="TRNA (URACIL(54)-C(5))-METHYLTRANSFERASE"/>
    <property type="match status" value="1"/>
</dbReference>
<reference evidence="6" key="1">
    <citation type="submission" date="2020-04" db="EMBL/GenBank/DDBJ databases">
        <authorList>
            <person name="Zhang T."/>
        </authorList>
    </citation>
    <scope>NUCLEOTIDE SEQUENCE</scope>
    <source>
        <strain evidence="6">HKST-UBA01</strain>
    </source>
</reference>
<dbReference type="AlphaFoldDB" id="A0A956M316"/>
<feature type="binding site" evidence="4">
    <location>
        <position position="102"/>
    </location>
    <ligand>
        <name>S-adenosyl-L-methionine</name>
        <dbReference type="ChEBI" id="CHEBI:59789"/>
    </ligand>
</feature>
<keyword evidence="3 4" id="KW-0949">S-adenosyl-L-methionine</keyword>
<reference evidence="6" key="2">
    <citation type="journal article" date="2021" name="Microbiome">
        <title>Successional dynamics and alternative stable states in a saline activated sludge microbial community over 9 years.</title>
        <authorList>
            <person name="Wang Y."/>
            <person name="Ye J."/>
            <person name="Ju F."/>
            <person name="Liu L."/>
            <person name="Boyd J.A."/>
            <person name="Deng Y."/>
            <person name="Parks D.H."/>
            <person name="Jiang X."/>
            <person name="Yin X."/>
            <person name="Woodcroft B.J."/>
            <person name="Tyson G.W."/>
            <person name="Hugenholtz P."/>
            <person name="Polz M.F."/>
            <person name="Zhang T."/>
        </authorList>
    </citation>
    <scope>NUCLEOTIDE SEQUENCE</scope>
    <source>
        <strain evidence="6">HKST-UBA01</strain>
    </source>
</reference>
<keyword evidence="2 4" id="KW-0808">Transferase</keyword>
<dbReference type="GO" id="GO:0001510">
    <property type="term" value="P:RNA methylation"/>
    <property type="evidence" value="ECO:0007669"/>
    <property type="project" value="UniProtKB-ARBA"/>
</dbReference>
<evidence type="ECO:0000256" key="5">
    <source>
        <dbReference type="PROSITE-ProRule" id="PRU10015"/>
    </source>
</evidence>
<dbReference type="GO" id="GO:0008757">
    <property type="term" value="F:S-adenosylmethionine-dependent methyltransferase activity"/>
    <property type="evidence" value="ECO:0007669"/>
    <property type="project" value="UniProtKB-ARBA"/>
</dbReference>
<dbReference type="PROSITE" id="PS01231">
    <property type="entry name" value="TRMA_2"/>
    <property type="match status" value="1"/>
</dbReference>
<dbReference type="GO" id="GO:0006396">
    <property type="term" value="P:RNA processing"/>
    <property type="evidence" value="ECO:0007669"/>
    <property type="project" value="InterPro"/>
</dbReference>
<organism evidence="6 7">
    <name type="scientific">Eiseniibacteriota bacterium</name>
    <dbReference type="NCBI Taxonomy" id="2212470"/>
    <lineage>
        <taxon>Bacteria</taxon>
        <taxon>Candidatus Eiseniibacteriota</taxon>
    </lineage>
</organism>
<comment type="caution">
    <text evidence="6">The sequence shown here is derived from an EMBL/GenBank/DDBJ whole genome shotgun (WGS) entry which is preliminary data.</text>
</comment>
<dbReference type="CDD" id="cd02440">
    <property type="entry name" value="AdoMet_MTases"/>
    <property type="match status" value="1"/>
</dbReference>
<gene>
    <name evidence="6" type="primary">rlmD</name>
    <name evidence="6" type="ORF">KC729_20260</name>
</gene>
<evidence type="ECO:0000256" key="3">
    <source>
        <dbReference type="ARBA" id="ARBA00022691"/>
    </source>
</evidence>
<comment type="similarity">
    <text evidence="4">Belongs to the class I-like SAM-binding methyltransferase superfamily. RNA M5U methyltransferase family.</text>
</comment>
<dbReference type="Gene3D" id="3.40.50.150">
    <property type="entry name" value="Vaccinia Virus protein VP39"/>
    <property type="match status" value="1"/>
</dbReference>
<accession>A0A956M316</accession>